<accession>A0A6A6E9H8</accession>
<dbReference type="Proteomes" id="UP000800200">
    <property type="component" value="Unassembled WGS sequence"/>
</dbReference>
<protein>
    <submittedName>
        <fullName evidence="2">Uncharacterized protein</fullName>
    </submittedName>
</protein>
<feature type="compositionally biased region" description="Low complexity" evidence="1">
    <location>
        <begin position="618"/>
        <end position="632"/>
    </location>
</feature>
<dbReference type="EMBL" id="ML994629">
    <property type="protein sequence ID" value="KAF2186486.1"/>
    <property type="molecule type" value="Genomic_DNA"/>
</dbReference>
<dbReference type="AlphaFoldDB" id="A0A6A6E9H8"/>
<keyword evidence="3" id="KW-1185">Reference proteome</keyword>
<feature type="compositionally biased region" description="Polar residues" evidence="1">
    <location>
        <begin position="773"/>
        <end position="782"/>
    </location>
</feature>
<feature type="compositionally biased region" description="Acidic residues" evidence="1">
    <location>
        <begin position="946"/>
        <end position="958"/>
    </location>
</feature>
<feature type="compositionally biased region" description="Low complexity" evidence="1">
    <location>
        <begin position="903"/>
        <end position="916"/>
    </location>
</feature>
<organism evidence="2 3">
    <name type="scientific">Zopfia rhizophila CBS 207.26</name>
    <dbReference type="NCBI Taxonomy" id="1314779"/>
    <lineage>
        <taxon>Eukaryota</taxon>
        <taxon>Fungi</taxon>
        <taxon>Dikarya</taxon>
        <taxon>Ascomycota</taxon>
        <taxon>Pezizomycotina</taxon>
        <taxon>Dothideomycetes</taxon>
        <taxon>Dothideomycetes incertae sedis</taxon>
        <taxon>Zopfiaceae</taxon>
        <taxon>Zopfia</taxon>
    </lineage>
</organism>
<feature type="compositionally biased region" description="Low complexity" evidence="1">
    <location>
        <begin position="115"/>
        <end position="125"/>
    </location>
</feature>
<feature type="compositionally biased region" description="Polar residues" evidence="1">
    <location>
        <begin position="93"/>
        <end position="102"/>
    </location>
</feature>
<proteinExistence type="predicted"/>
<evidence type="ECO:0000256" key="1">
    <source>
        <dbReference type="SAM" id="MobiDB-lite"/>
    </source>
</evidence>
<feature type="region of interest" description="Disordered" evidence="1">
    <location>
        <begin position="1"/>
        <end position="196"/>
    </location>
</feature>
<name>A0A6A6E9H8_9PEZI</name>
<feature type="compositionally biased region" description="Polar residues" evidence="1">
    <location>
        <begin position="530"/>
        <end position="548"/>
    </location>
</feature>
<feature type="compositionally biased region" description="Low complexity" evidence="1">
    <location>
        <begin position="664"/>
        <end position="674"/>
    </location>
</feature>
<feature type="compositionally biased region" description="Basic and acidic residues" evidence="1">
    <location>
        <begin position="164"/>
        <end position="173"/>
    </location>
</feature>
<feature type="compositionally biased region" description="Polar residues" evidence="1">
    <location>
        <begin position="807"/>
        <end position="822"/>
    </location>
</feature>
<feature type="region of interest" description="Disordered" evidence="1">
    <location>
        <begin position="898"/>
        <end position="978"/>
    </location>
</feature>
<evidence type="ECO:0000313" key="3">
    <source>
        <dbReference type="Proteomes" id="UP000800200"/>
    </source>
</evidence>
<sequence>MISCTNMPEPRSDANALLESSSQDAPKLKSHKPLPRRRDDFRSVFPAAGPLKQDNSYSDDEILSQVSSHHRSPLPSPGALNGADTGLPPTPPSNSQDQTPPTTFSPPPHADGVVLSLMSKKSSLSTPINQRSPPTPDPSPPRTTESMTLPDRPPVLAYPSSRAESFKTAREDQNSSDGGDSRSNTPLADRLSTVEEDRGLGLAFERDDGDVTPTNRIENASMNVNVNAVNKNDEERKDLLDVEKIPDREWDTNLMRNVTVRRKRNPKPQHKNLDVLDTATPTTGSTPRRSSSLRERVEPSKNSPQTPSYENFAQSIGWPTEVNTILNEHIRDVDPKRLSGSSMTSTVVEAMVIVTPPQRRRTLRHTGRNLAYRRDGDSSTDHSSVSYSNRNSLTSEDIPLHRLVHKRASVADRSKRISSDSDTLAATDRTMSPFSIRKRDEDTAAATLAHQESVKRVLQPAAEIMSRSNSVTRTYSPETTYHKRIVSAPEATRKSKLSQIVPQTFLELSPSKSPREMTSRSTKVPRIERTSPSTPGFKSQETSPTSPKVHTRRRFSDHLRSPFNINKSLPDPPIQPTDELSEKQPASQQQEKKVNKDQTDVPAVDDISESPAVQEVCQQQIEEPQESQEPPQTTRKSSVETVPTVIRRTSLSIRGRSEERRRSSVSQDRSSTSRDTLLHPHTDRVPIEELPRHSYEWHLLHPDDHRRISFDRSTARTEEHAMARHLYAQSTPFSQFSDTPDALEVSEATAVSIYPHNNHSLLVVQQVARSSTAPRDQCQVTNSPLAPSSDLPSSDIPSSPPLPEAQELTSPQPSQPTLTFEPSTPPMQVSLPVPGAVDSPLKNPRPPPEPPIIKFIPPTPAEELERQLPPGPPQRSDSRPQRRLSLVQRARRYSDNLISPLLARASSTRGRSTSGTHAHENPRVPSVNDEDGSLHPFWRPRGFWEGFEDSDTESEDDVLPQGGDTSDVEPEPERTPKLGLGVLGRRLTNGFKGSGGFLIGNSVGLERAGTNRRRHHVTLPAKKTELRETKTRPGIIIQPPTWSSRPHSPRVEKRGSRSSMRSLGSYERRKSGSVERLRSIEARRNRRESWRQGKRIPGLGMQVQYIGLSGVKERFRERKAEKRRDAIRRSIGPRYYVEGGTNVA</sequence>
<reference evidence="2" key="1">
    <citation type="journal article" date="2020" name="Stud. Mycol.">
        <title>101 Dothideomycetes genomes: a test case for predicting lifestyles and emergence of pathogens.</title>
        <authorList>
            <person name="Haridas S."/>
            <person name="Albert R."/>
            <person name="Binder M."/>
            <person name="Bloem J."/>
            <person name="Labutti K."/>
            <person name="Salamov A."/>
            <person name="Andreopoulos B."/>
            <person name="Baker S."/>
            <person name="Barry K."/>
            <person name="Bills G."/>
            <person name="Bluhm B."/>
            <person name="Cannon C."/>
            <person name="Castanera R."/>
            <person name="Culley D."/>
            <person name="Daum C."/>
            <person name="Ezra D."/>
            <person name="Gonzalez J."/>
            <person name="Henrissat B."/>
            <person name="Kuo A."/>
            <person name="Liang C."/>
            <person name="Lipzen A."/>
            <person name="Lutzoni F."/>
            <person name="Magnuson J."/>
            <person name="Mondo S."/>
            <person name="Nolan M."/>
            <person name="Ohm R."/>
            <person name="Pangilinan J."/>
            <person name="Park H.-J."/>
            <person name="Ramirez L."/>
            <person name="Alfaro M."/>
            <person name="Sun H."/>
            <person name="Tritt A."/>
            <person name="Yoshinaga Y."/>
            <person name="Zwiers L.-H."/>
            <person name="Turgeon B."/>
            <person name="Goodwin S."/>
            <person name="Spatafora J."/>
            <person name="Crous P."/>
            <person name="Grigoriev I."/>
        </authorList>
    </citation>
    <scope>NUCLEOTIDE SEQUENCE</scope>
    <source>
        <strain evidence="2">CBS 207.26</strain>
    </source>
</reference>
<feature type="region of interest" description="Disordered" evidence="1">
    <location>
        <begin position="262"/>
        <end position="312"/>
    </location>
</feature>
<feature type="compositionally biased region" description="Basic and acidic residues" evidence="1">
    <location>
        <begin position="590"/>
        <end position="599"/>
    </location>
</feature>
<evidence type="ECO:0000313" key="2">
    <source>
        <dbReference type="EMBL" id="KAF2186486.1"/>
    </source>
</evidence>
<gene>
    <name evidence="2" type="ORF">K469DRAFT_571890</name>
</gene>
<dbReference type="OrthoDB" id="3870679at2759"/>
<feature type="compositionally biased region" description="Polar residues" evidence="1">
    <location>
        <begin position="300"/>
        <end position="312"/>
    </location>
</feature>
<feature type="compositionally biased region" description="Low complexity" evidence="1">
    <location>
        <begin position="783"/>
        <end position="797"/>
    </location>
</feature>
<feature type="compositionally biased region" description="Low complexity" evidence="1">
    <location>
        <begin position="280"/>
        <end position="290"/>
    </location>
</feature>
<feature type="region of interest" description="Disordered" evidence="1">
    <location>
        <begin position="371"/>
        <end position="392"/>
    </location>
</feature>
<feature type="region of interest" description="Disordered" evidence="1">
    <location>
        <begin position="773"/>
        <end position="883"/>
    </location>
</feature>
<feature type="region of interest" description="Disordered" evidence="1">
    <location>
        <begin position="1036"/>
        <end position="1073"/>
    </location>
</feature>
<feature type="compositionally biased region" description="Polar residues" evidence="1">
    <location>
        <begin position="175"/>
        <end position="186"/>
    </location>
</feature>
<feature type="region of interest" description="Disordered" evidence="1">
    <location>
        <begin position="505"/>
        <end position="683"/>
    </location>
</feature>